<dbReference type="PANTHER" id="PTHR42693:SF33">
    <property type="entry name" value="ARYLSULFATASE"/>
    <property type="match status" value="1"/>
</dbReference>
<accession>R4YPS7</accession>
<organism evidence="4 5">
    <name type="scientific">Oleispira antarctica RB-8</name>
    <dbReference type="NCBI Taxonomy" id="698738"/>
    <lineage>
        <taxon>Bacteria</taxon>
        <taxon>Pseudomonadati</taxon>
        <taxon>Pseudomonadota</taxon>
        <taxon>Gammaproteobacteria</taxon>
        <taxon>Oceanospirillales</taxon>
        <taxon>Oceanospirillaceae</taxon>
        <taxon>Oleispira</taxon>
    </lineage>
</organism>
<keyword evidence="5" id="KW-1185">Reference proteome</keyword>
<dbReference type="Pfam" id="PF00884">
    <property type="entry name" value="Sulfatase"/>
    <property type="match status" value="1"/>
</dbReference>
<dbReference type="PANTHER" id="PTHR42693">
    <property type="entry name" value="ARYLSULFATASE FAMILY MEMBER"/>
    <property type="match status" value="1"/>
</dbReference>
<sequence length="622" mass="70445">MTLVTHSFFYALALISVQALFLTIKFALMFDDKKVFSSLNYRDALGSYFSIELLQFFIVTVVIHTSFLLLALNLHQYVKHSSKLRPALSRLLFISLFFFIVIFSNSILFPHSSFSLDSKIPTSIVFLLFFIIFISILDFKKINTASINKNRLIFSFIVIIVLLLSMNFSQLSFNNKTFKENKNIIVFSIDSLRPDATTTSKHSKSIAPFISKQLQNSHNFTQAYTPLARTFPAWMSVLTGQQPIHHKAEFNLTDPERFKGVKTLAHTLQDNNYYTIYASDEKRFANITPELGFDQVFGPPYGLADFILGTFADIPLLNLATLLPAAEYILPYSTLNRASPITYNPENFSDYLINKISLQKENAGNKPFFLAFHFCLPHHPFSWRTSTDTETSEEAYANTVAMADKQVAAVYKALKSMGIINNLSTQIIMSDHGETLPSDIKDFTWPNGKKETLTGFGHGTSSKQISQHHVVLGIQHPTLPAQNDSQLASLIDIAPTLLRLLSIPPSNHSSFDGMDLLSDHKPTRHWLSFETGYNVSATRNSRINEADIFKQAAHAYRITPQGKVVIKPKIYSELLSQKQYSWWNGQNLITLQNKALINYNWKDSTAKPYQEKLELSNGLNNP</sequence>
<evidence type="ECO:0000313" key="4">
    <source>
        <dbReference type="EMBL" id="CCK77166.1"/>
    </source>
</evidence>
<dbReference type="EMBL" id="FO203512">
    <property type="protein sequence ID" value="CCK77166.1"/>
    <property type="molecule type" value="Genomic_DNA"/>
</dbReference>
<keyword evidence="2" id="KW-0472">Membrane</keyword>
<feature type="transmembrane region" description="Helical" evidence="2">
    <location>
        <begin position="151"/>
        <end position="173"/>
    </location>
</feature>
<dbReference type="InterPro" id="IPR017850">
    <property type="entry name" value="Alkaline_phosphatase_core_sf"/>
</dbReference>
<evidence type="ECO:0000256" key="2">
    <source>
        <dbReference type="SAM" id="Phobius"/>
    </source>
</evidence>
<name>R4YPS7_OLEAN</name>
<dbReference type="HOGENOM" id="CLU_398414_0_0_6"/>
<reference evidence="4 5" key="1">
    <citation type="journal article" date="2013" name="Nat. Commun.">
        <title>Genome sequence and functional genomic analysis of the oil-degrading bacterium Oleispira antarctica.</title>
        <authorList>
            <person name="Kube M."/>
            <person name="Chernikova T.N."/>
            <person name="Al-Ramahi Y."/>
            <person name="Beloqui A."/>
            <person name="Lopez-Cortez N."/>
            <person name="Guazzaroni M.E."/>
            <person name="Heipieper H.J."/>
            <person name="Klages S."/>
            <person name="Kotsyurbenko O.R."/>
            <person name="Langer I."/>
            <person name="Nechitaylo T.Y."/>
            <person name="Lunsdorf H."/>
            <person name="Fernandez M."/>
            <person name="Juarez S."/>
            <person name="Ciordia S."/>
            <person name="Singer A."/>
            <person name="Kagan O."/>
            <person name="Egorova O."/>
            <person name="Petit P.A."/>
            <person name="Stogios P."/>
            <person name="Kim Y."/>
            <person name="Tchigvintsev A."/>
            <person name="Flick R."/>
            <person name="Denaro R."/>
            <person name="Genovese M."/>
            <person name="Albar J.P."/>
            <person name="Reva O.N."/>
            <person name="Martinez-Gomariz M."/>
            <person name="Tran H."/>
            <person name="Ferrer M."/>
            <person name="Savchenko A."/>
            <person name="Yakunin A.F."/>
            <person name="Yakimov M.M."/>
            <person name="Golyshina O.V."/>
            <person name="Reinhardt R."/>
            <person name="Golyshin P.N."/>
        </authorList>
    </citation>
    <scope>NUCLEOTIDE SEQUENCE [LARGE SCALE GENOMIC DNA]</scope>
</reference>
<comment type="similarity">
    <text evidence="1">Belongs to the sulfatase family.</text>
</comment>
<dbReference type="STRING" id="698738.OLEAN_C29900"/>
<dbReference type="GO" id="GO:0004065">
    <property type="term" value="F:arylsulfatase activity"/>
    <property type="evidence" value="ECO:0007669"/>
    <property type="project" value="TreeGrafter"/>
</dbReference>
<dbReference type="SUPFAM" id="SSF53649">
    <property type="entry name" value="Alkaline phosphatase-like"/>
    <property type="match status" value="1"/>
</dbReference>
<feature type="transmembrane region" description="Helical" evidence="2">
    <location>
        <begin position="48"/>
        <end position="70"/>
    </location>
</feature>
<proteinExistence type="inferred from homology"/>
<protein>
    <recommendedName>
        <fullName evidence="3">Sulfatase N-terminal domain-containing protein</fullName>
    </recommendedName>
</protein>
<dbReference type="Proteomes" id="UP000032749">
    <property type="component" value="Chromosome"/>
</dbReference>
<evidence type="ECO:0000256" key="1">
    <source>
        <dbReference type="ARBA" id="ARBA00008779"/>
    </source>
</evidence>
<feature type="transmembrane region" description="Helical" evidence="2">
    <location>
        <begin position="7"/>
        <end position="28"/>
    </location>
</feature>
<feature type="domain" description="Sulfatase N-terminal" evidence="3">
    <location>
        <begin position="182"/>
        <end position="502"/>
    </location>
</feature>
<gene>
    <name evidence="4" type="ORF">OLEAN_C29900</name>
</gene>
<feature type="transmembrane region" description="Helical" evidence="2">
    <location>
        <begin position="120"/>
        <end position="139"/>
    </location>
</feature>
<dbReference type="AlphaFoldDB" id="R4YPS7"/>
<keyword evidence="2" id="KW-1133">Transmembrane helix</keyword>
<keyword evidence="2" id="KW-0812">Transmembrane</keyword>
<dbReference type="OrthoDB" id="9803751at2"/>
<evidence type="ECO:0000313" key="5">
    <source>
        <dbReference type="Proteomes" id="UP000032749"/>
    </source>
</evidence>
<feature type="transmembrane region" description="Helical" evidence="2">
    <location>
        <begin position="91"/>
        <end position="108"/>
    </location>
</feature>
<dbReference type="KEGG" id="oai:OLEAN_C29900"/>
<dbReference type="Gene3D" id="3.40.720.10">
    <property type="entry name" value="Alkaline Phosphatase, subunit A"/>
    <property type="match status" value="1"/>
</dbReference>
<evidence type="ECO:0000259" key="3">
    <source>
        <dbReference type="Pfam" id="PF00884"/>
    </source>
</evidence>
<dbReference type="InterPro" id="IPR050738">
    <property type="entry name" value="Sulfatase"/>
</dbReference>
<dbReference type="InterPro" id="IPR000917">
    <property type="entry name" value="Sulfatase_N"/>
</dbReference>